<accession>A0A060DND6</accession>
<dbReference type="InterPro" id="IPR029052">
    <property type="entry name" value="Metallo-depent_PP-like"/>
</dbReference>
<dbReference type="RefSeq" id="WP_038529421.1">
    <property type="nucleotide sequence ID" value="NZ_CP007793.1"/>
</dbReference>
<dbReference type="InterPro" id="IPR024654">
    <property type="entry name" value="Calcineurin-like_PHP_lpxH"/>
</dbReference>
<dbReference type="Gene3D" id="3.60.21.10">
    <property type="match status" value="1"/>
</dbReference>
<evidence type="ECO:0000256" key="1">
    <source>
        <dbReference type="ARBA" id="ARBA00008950"/>
    </source>
</evidence>
<comment type="similarity">
    <text evidence="1">Belongs to the metallophosphoesterase superfamily. YfcE family.</text>
</comment>
<feature type="domain" description="Calcineurin-like phosphoesterase" evidence="2">
    <location>
        <begin position="1"/>
        <end position="141"/>
    </location>
</feature>
<evidence type="ECO:0000259" key="2">
    <source>
        <dbReference type="Pfam" id="PF12850"/>
    </source>
</evidence>
<sequence>MATFFISDTHFGDHRVIWMYKRPFATVSEMDAAMIEKWNAVVGEYDEIWHLGDFAVRYSADRISALLRRLNGTKHLIVGNNDPAATIEAPEWESVQHYRELTVDSVSLVLCHYAFRSWNGMYRGRLNLHGHSHGRLASMKGQYDVGADVFGFAPVTVTQIVQSRQPRRSNKSRTNP</sequence>
<organism evidence="3 4">
    <name type="scientific">Azospirillum argentinense</name>
    <dbReference type="NCBI Taxonomy" id="2970906"/>
    <lineage>
        <taxon>Bacteria</taxon>
        <taxon>Pseudomonadati</taxon>
        <taxon>Pseudomonadota</taxon>
        <taxon>Alphaproteobacteria</taxon>
        <taxon>Rhodospirillales</taxon>
        <taxon>Azospirillaceae</taxon>
        <taxon>Azospirillum</taxon>
    </lineage>
</organism>
<dbReference type="AlphaFoldDB" id="A0A060DND6"/>
<dbReference type="Proteomes" id="UP000027186">
    <property type="component" value="Chromosome"/>
</dbReference>
<name>A0A060DND6_9PROT</name>
<gene>
    <name evidence="3" type="ORF">ABAZ39_11510</name>
</gene>
<reference evidence="3 4" key="1">
    <citation type="journal article" date="2014" name="Genome Announc.">
        <title>Complete Genome Sequence of the Model Rhizosphere Strain Azospirillum brasilense Az39, Successfully Applied in Agriculture.</title>
        <authorList>
            <person name="Rivera D."/>
            <person name="Revale S."/>
            <person name="Molina R."/>
            <person name="Gualpa J."/>
            <person name="Puente M."/>
            <person name="Maroniche G."/>
            <person name="Paris G."/>
            <person name="Baker D."/>
            <person name="Clavijo B."/>
            <person name="McLay K."/>
            <person name="Spaepen S."/>
            <person name="Perticari A."/>
            <person name="Vazquez M."/>
            <person name="Wisniewski-Dye F."/>
            <person name="Watkins C."/>
            <person name="Martinez-Abarca F."/>
            <person name="Vanderleyden J."/>
            <person name="Cassan F."/>
        </authorList>
    </citation>
    <scope>NUCLEOTIDE SEQUENCE [LARGE SCALE GENOMIC DNA]</scope>
    <source>
        <strain evidence="3 4">Az39</strain>
    </source>
</reference>
<proteinExistence type="inferred from homology"/>
<evidence type="ECO:0000313" key="4">
    <source>
        <dbReference type="Proteomes" id="UP000027186"/>
    </source>
</evidence>
<evidence type="ECO:0000313" key="3">
    <source>
        <dbReference type="EMBL" id="AIB12608.1"/>
    </source>
</evidence>
<dbReference type="SUPFAM" id="SSF56300">
    <property type="entry name" value="Metallo-dependent phosphatases"/>
    <property type="match status" value="1"/>
</dbReference>
<dbReference type="EMBL" id="CP007793">
    <property type="protein sequence ID" value="AIB12608.1"/>
    <property type="molecule type" value="Genomic_DNA"/>
</dbReference>
<protein>
    <submittedName>
        <fullName evidence="3">Metallophosphoesterase</fullName>
    </submittedName>
</protein>
<dbReference type="KEGG" id="abq:ABAZ39_11510"/>
<dbReference type="Pfam" id="PF12850">
    <property type="entry name" value="Metallophos_2"/>
    <property type="match status" value="1"/>
</dbReference>